<sequence length="246" mass="27357">SGSALCKKPTINPNLTILPYQTKDLLVCNANNPLKSLHASLIFESKSPINNPAFTLKSILTLAGGNYNFAEGALISPLRGTPTERIIFGKLTSRTLDVELNGNTFRHWNSSKQPFPETVITHVKKAKINSLSRAPSSAIQDIRSTRGSTYAAVANNGFCMSASVRRSNASINGATNSFVSESNLCKSRLRLYHKTIRSPEKNNFDCKFKEKAHQAWYQAKYNRHRWTIASADQLISSCWYQTTVEN</sequence>
<dbReference type="AlphaFoldDB" id="A0A9Q0NEZ1"/>
<organism evidence="1 2">
    <name type="scientific">Pseudolycoriella hygida</name>
    <dbReference type="NCBI Taxonomy" id="35572"/>
    <lineage>
        <taxon>Eukaryota</taxon>
        <taxon>Metazoa</taxon>
        <taxon>Ecdysozoa</taxon>
        <taxon>Arthropoda</taxon>
        <taxon>Hexapoda</taxon>
        <taxon>Insecta</taxon>
        <taxon>Pterygota</taxon>
        <taxon>Neoptera</taxon>
        <taxon>Endopterygota</taxon>
        <taxon>Diptera</taxon>
        <taxon>Nematocera</taxon>
        <taxon>Sciaroidea</taxon>
        <taxon>Sciaridae</taxon>
        <taxon>Pseudolycoriella</taxon>
    </lineage>
</organism>
<comment type="caution">
    <text evidence="1">The sequence shown here is derived from an EMBL/GenBank/DDBJ whole genome shotgun (WGS) entry which is preliminary data.</text>
</comment>
<evidence type="ECO:0000313" key="1">
    <source>
        <dbReference type="EMBL" id="KAJ6648990.1"/>
    </source>
</evidence>
<proteinExistence type="predicted"/>
<protein>
    <submittedName>
        <fullName evidence="1">Uncharacterized protein</fullName>
    </submittedName>
</protein>
<accession>A0A9Q0NEZ1</accession>
<feature type="non-terminal residue" evidence="1">
    <location>
        <position position="1"/>
    </location>
</feature>
<gene>
    <name evidence="1" type="ORF">Bhyg_04222</name>
</gene>
<feature type="non-terminal residue" evidence="1">
    <location>
        <position position="246"/>
    </location>
</feature>
<dbReference type="EMBL" id="WJQU01000001">
    <property type="protein sequence ID" value="KAJ6648990.1"/>
    <property type="molecule type" value="Genomic_DNA"/>
</dbReference>
<keyword evidence="2" id="KW-1185">Reference proteome</keyword>
<name>A0A9Q0NEZ1_9DIPT</name>
<dbReference type="Proteomes" id="UP001151699">
    <property type="component" value="Chromosome A"/>
</dbReference>
<reference evidence="1" key="1">
    <citation type="submission" date="2022-07" db="EMBL/GenBank/DDBJ databases">
        <authorList>
            <person name="Trinca V."/>
            <person name="Uliana J.V.C."/>
            <person name="Torres T.T."/>
            <person name="Ward R.J."/>
            <person name="Monesi N."/>
        </authorList>
    </citation>
    <scope>NUCLEOTIDE SEQUENCE</scope>
    <source>
        <strain evidence="1">HSMRA1968</strain>
        <tissue evidence="1">Whole embryos</tissue>
    </source>
</reference>
<evidence type="ECO:0000313" key="2">
    <source>
        <dbReference type="Proteomes" id="UP001151699"/>
    </source>
</evidence>